<evidence type="ECO:0000313" key="3">
    <source>
        <dbReference type="Proteomes" id="UP000808914"/>
    </source>
</evidence>
<proteinExistence type="predicted"/>
<reference evidence="2 3" key="1">
    <citation type="submission" date="2021-01" db="EMBL/GenBank/DDBJ databases">
        <title>Genomic Encyclopedia of Type Strains, Phase IV (KMG-IV): sequencing the most valuable type-strain genomes for metagenomic binning, comparative biology and taxonomic classification.</title>
        <authorList>
            <person name="Goeker M."/>
        </authorList>
    </citation>
    <scope>NUCLEOTIDE SEQUENCE [LARGE SCALE GENOMIC DNA]</scope>
    <source>
        <strain evidence="2 3">DSM 28236</strain>
    </source>
</reference>
<comment type="caution">
    <text evidence="2">The sequence shown here is derived from an EMBL/GenBank/DDBJ whole genome shotgun (WGS) entry which is preliminary data.</text>
</comment>
<feature type="transmembrane region" description="Helical" evidence="1">
    <location>
        <begin position="5"/>
        <end position="22"/>
    </location>
</feature>
<evidence type="ECO:0000313" key="2">
    <source>
        <dbReference type="EMBL" id="MBM7644502.1"/>
    </source>
</evidence>
<keyword evidence="1" id="KW-1133">Transmembrane helix</keyword>
<feature type="transmembrane region" description="Helical" evidence="1">
    <location>
        <begin position="54"/>
        <end position="73"/>
    </location>
</feature>
<protein>
    <recommendedName>
        <fullName evidence="4">DUF4260 family protein</fullName>
    </recommendedName>
</protein>
<dbReference type="Pfam" id="PF14079">
    <property type="entry name" value="DUF4260"/>
    <property type="match status" value="1"/>
</dbReference>
<dbReference type="Proteomes" id="UP000808914">
    <property type="component" value="Unassembled WGS sequence"/>
</dbReference>
<name>A0ABS2PWU0_9BACL</name>
<keyword evidence="1" id="KW-0812">Transmembrane</keyword>
<sequence length="115" mass="13470">MTRKIIHLEGFIILMGTIYLYSFNDFNWWVFFLFLLVPDISVLAYFINQRIGAVIYNLFHTYSISIFNLLIGALCHQELMLAVGLIWTAHIAMDRMLGFGLKYNTSFQDTHIQKL</sequence>
<keyword evidence="3" id="KW-1185">Reference proteome</keyword>
<organism evidence="2 3">
    <name type="scientific">Scopulibacillus daqui</name>
    <dbReference type="NCBI Taxonomy" id="1469162"/>
    <lineage>
        <taxon>Bacteria</taxon>
        <taxon>Bacillati</taxon>
        <taxon>Bacillota</taxon>
        <taxon>Bacilli</taxon>
        <taxon>Bacillales</taxon>
        <taxon>Sporolactobacillaceae</taxon>
        <taxon>Scopulibacillus</taxon>
    </lineage>
</organism>
<dbReference type="RefSeq" id="WP_205002478.1">
    <property type="nucleotide sequence ID" value="NZ_JAFBER010000003.1"/>
</dbReference>
<dbReference type="EMBL" id="JAFBER010000003">
    <property type="protein sequence ID" value="MBM7644502.1"/>
    <property type="molecule type" value="Genomic_DNA"/>
</dbReference>
<evidence type="ECO:0008006" key="4">
    <source>
        <dbReference type="Google" id="ProtNLM"/>
    </source>
</evidence>
<feature type="transmembrane region" description="Helical" evidence="1">
    <location>
        <begin position="28"/>
        <end position="47"/>
    </location>
</feature>
<gene>
    <name evidence="2" type="ORF">JOD45_000695</name>
</gene>
<keyword evidence="1" id="KW-0472">Membrane</keyword>
<evidence type="ECO:0000256" key="1">
    <source>
        <dbReference type="SAM" id="Phobius"/>
    </source>
</evidence>
<feature type="transmembrane region" description="Helical" evidence="1">
    <location>
        <begin position="79"/>
        <end position="97"/>
    </location>
</feature>
<dbReference type="InterPro" id="IPR025356">
    <property type="entry name" value="DUF4260"/>
</dbReference>
<accession>A0ABS2PWU0</accession>